<protein>
    <submittedName>
        <fullName evidence="2">Reverse transcriptase domain, Reverse transcriptase zinc-binding domain protein</fullName>
    </submittedName>
</protein>
<feature type="transmembrane region" description="Helical" evidence="1">
    <location>
        <begin position="47"/>
        <end position="66"/>
    </location>
</feature>
<dbReference type="EMBL" id="PKPP01000445">
    <property type="protein sequence ID" value="PWA92673.1"/>
    <property type="molecule type" value="Genomic_DNA"/>
</dbReference>
<accession>A0A2U1Q3Y9</accession>
<keyword evidence="2" id="KW-0695">RNA-directed DNA polymerase</keyword>
<keyword evidence="2" id="KW-0808">Transferase</keyword>
<dbReference type="Proteomes" id="UP000245207">
    <property type="component" value="Unassembled WGS sequence"/>
</dbReference>
<dbReference type="STRING" id="35608.A0A2U1Q3Y9"/>
<keyword evidence="1" id="KW-0812">Transmembrane</keyword>
<evidence type="ECO:0000313" key="2">
    <source>
        <dbReference type="EMBL" id="PWA92673.1"/>
    </source>
</evidence>
<dbReference type="OrthoDB" id="689430at2759"/>
<keyword evidence="1" id="KW-1133">Transmembrane helix</keyword>
<keyword evidence="1" id="KW-0472">Membrane</keyword>
<organism evidence="2 3">
    <name type="scientific">Artemisia annua</name>
    <name type="common">Sweet wormwood</name>
    <dbReference type="NCBI Taxonomy" id="35608"/>
    <lineage>
        <taxon>Eukaryota</taxon>
        <taxon>Viridiplantae</taxon>
        <taxon>Streptophyta</taxon>
        <taxon>Embryophyta</taxon>
        <taxon>Tracheophyta</taxon>
        <taxon>Spermatophyta</taxon>
        <taxon>Magnoliopsida</taxon>
        <taxon>eudicotyledons</taxon>
        <taxon>Gunneridae</taxon>
        <taxon>Pentapetalae</taxon>
        <taxon>asterids</taxon>
        <taxon>campanulids</taxon>
        <taxon>Asterales</taxon>
        <taxon>Asteraceae</taxon>
        <taxon>Asteroideae</taxon>
        <taxon>Anthemideae</taxon>
        <taxon>Artemisiinae</taxon>
        <taxon>Artemisia</taxon>
    </lineage>
</organism>
<gene>
    <name evidence="2" type="ORF">CTI12_AA052410</name>
</gene>
<feature type="transmembrane region" description="Helical" evidence="1">
    <location>
        <begin position="116"/>
        <end position="137"/>
    </location>
</feature>
<name>A0A2U1Q3Y9_ARTAN</name>
<evidence type="ECO:0000313" key="3">
    <source>
        <dbReference type="Proteomes" id="UP000245207"/>
    </source>
</evidence>
<keyword evidence="2" id="KW-0548">Nucleotidyltransferase</keyword>
<dbReference type="GO" id="GO:0003964">
    <property type="term" value="F:RNA-directed DNA polymerase activity"/>
    <property type="evidence" value="ECO:0007669"/>
    <property type="project" value="UniProtKB-KW"/>
</dbReference>
<proteinExistence type="predicted"/>
<dbReference type="PANTHER" id="PTHR33116:SF79">
    <property type="entry name" value="REVERSE TRANSCRIPTASE DOMAIN, ZINC FINGER, CCHC-TYPE-RELATED"/>
    <property type="match status" value="1"/>
</dbReference>
<comment type="caution">
    <text evidence="2">The sequence shown here is derived from an EMBL/GenBank/DDBJ whole genome shotgun (WGS) entry which is preliminary data.</text>
</comment>
<dbReference type="PANTHER" id="PTHR33116">
    <property type="entry name" value="REVERSE TRANSCRIPTASE ZINC-BINDING DOMAIN-CONTAINING PROTEIN-RELATED-RELATED"/>
    <property type="match status" value="1"/>
</dbReference>
<reference evidence="2 3" key="1">
    <citation type="journal article" date="2018" name="Mol. Plant">
        <title>The genome of Artemisia annua provides insight into the evolution of Asteraceae family and artemisinin biosynthesis.</title>
        <authorList>
            <person name="Shen Q."/>
            <person name="Zhang L."/>
            <person name="Liao Z."/>
            <person name="Wang S."/>
            <person name="Yan T."/>
            <person name="Shi P."/>
            <person name="Liu M."/>
            <person name="Fu X."/>
            <person name="Pan Q."/>
            <person name="Wang Y."/>
            <person name="Lv Z."/>
            <person name="Lu X."/>
            <person name="Zhang F."/>
            <person name="Jiang W."/>
            <person name="Ma Y."/>
            <person name="Chen M."/>
            <person name="Hao X."/>
            <person name="Li L."/>
            <person name="Tang Y."/>
            <person name="Lv G."/>
            <person name="Zhou Y."/>
            <person name="Sun X."/>
            <person name="Brodelius P.E."/>
            <person name="Rose J.K.C."/>
            <person name="Tang K."/>
        </authorList>
    </citation>
    <scope>NUCLEOTIDE SEQUENCE [LARGE SCALE GENOMIC DNA]</scope>
    <source>
        <strain evidence="3">cv. Huhao1</strain>
        <tissue evidence="2">Leaf</tissue>
    </source>
</reference>
<keyword evidence="3" id="KW-1185">Reference proteome</keyword>
<evidence type="ECO:0000256" key="1">
    <source>
        <dbReference type="SAM" id="Phobius"/>
    </source>
</evidence>
<sequence>MAKLIGCGAANLPLKYLGVPVGCNMSRCSNWNAIIQKFSSKLSQWKAHLLSVGGLLSLINFVLGNLPTYYMSIYMMPMTIQKKLEMMHNNFFIGGDESDKKVTWVRWKKCLASKKLGGLGVGSIFALNVGLLFKWLWRFLCHPTDPWARVIKNIYGLNGGIDEEKIGNGVSTRFWVDTWCGDRPLKLQYPRIYMLDNDRSCNVANRLQAAS</sequence>
<dbReference type="AlphaFoldDB" id="A0A2U1Q3Y9"/>